<evidence type="ECO:0000256" key="2">
    <source>
        <dbReference type="ARBA" id="ARBA00022884"/>
    </source>
</evidence>
<dbReference type="PANTHER" id="PTHR11586:SF37">
    <property type="entry name" value="TRNA-BINDING DOMAIN-CONTAINING PROTEIN"/>
    <property type="match status" value="1"/>
</dbReference>
<dbReference type="GO" id="GO:0000049">
    <property type="term" value="F:tRNA binding"/>
    <property type="evidence" value="ECO:0007669"/>
    <property type="project" value="UniProtKB-KW"/>
</dbReference>
<sequence>MKIIQMKPSCTINYDDFEKVDIRVGTVIRAEEFPEARIPAFKLWLDFGPEFGELKTSAQVTKNYSPSSLVGKQLAAVINFSPKQIGPFMSECLVLGFPDRSGEVTLITTDQKVPNGGKLF</sequence>
<dbReference type="InterPro" id="IPR008231">
    <property type="entry name" value="CsaA"/>
</dbReference>
<dbReference type="Gene3D" id="2.40.50.140">
    <property type="entry name" value="Nucleic acid-binding proteins"/>
    <property type="match status" value="1"/>
</dbReference>
<dbReference type="InterPro" id="IPR051270">
    <property type="entry name" value="Tyrosine-tRNA_ligase_regulator"/>
</dbReference>
<feature type="domain" description="TRNA-binding" evidence="3">
    <location>
        <begin position="16"/>
        <end position="120"/>
    </location>
</feature>
<evidence type="ECO:0000259" key="3">
    <source>
        <dbReference type="PROSITE" id="PS50886"/>
    </source>
</evidence>
<dbReference type="CDD" id="cd02798">
    <property type="entry name" value="tRNA_bind_CsaA"/>
    <property type="match status" value="1"/>
</dbReference>
<accession>A0A382I2I4</accession>
<dbReference type="FunFam" id="2.40.50.140:FF:000165">
    <property type="entry name" value="Chaperone CsaA"/>
    <property type="match status" value="1"/>
</dbReference>
<dbReference type="InterPro" id="IPR012340">
    <property type="entry name" value="NA-bd_OB-fold"/>
</dbReference>
<organism evidence="4">
    <name type="scientific">marine metagenome</name>
    <dbReference type="NCBI Taxonomy" id="408172"/>
    <lineage>
        <taxon>unclassified sequences</taxon>
        <taxon>metagenomes</taxon>
        <taxon>ecological metagenomes</taxon>
    </lineage>
</organism>
<dbReference type="PANTHER" id="PTHR11586">
    <property type="entry name" value="TRNA-AMINOACYLATION COFACTOR ARC1 FAMILY MEMBER"/>
    <property type="match status" value="1"/>
</dbReference>
<dbReference type="NCBIfam" id="NF007495">
    <property type="entry name" value="PRK10089.1-4"/>
    <property type="match status" value="1"/>
</dbReference>
<proteinExistence type="predicted"/>
<dbReference type="InterPro" id="IPR002547">
    <property type="entry name" value="tRNA-bd_dom"/>
</dbReference>
<gene>
    <name evidence="4" type="ORF">METZ01_LOCUS246449</name>
</gene>
<dbReference type="NCBIfam" id="TIGR02222">
    <property type="entry name" value="chap_CsaA"/>
    <property type="match status" value="1"/>
</dbReference>
<name>A0A382I2I4_9ZZZZ</name>
<protein>
    <recommendedName>
        <fullName evidence="3">tRNA-binding domain-containing protein</fullName>
    </recommendedName>
</protein>
<dbReference type="AlphaFoldDB" id="A0A382I2I4"/>
<dbReference type="PROSITE" id="PS50886">
    <property type="entry name" value="TRBD"/>
    <property type="match status" value="1"/>
</dbReference>
<dbReference type="Pfam" id="PF01588">
    <property type="entry name" value="tRNA_bind"/>
    <property type="match status" value="1"/>
</dbReference>
<keyword evidence="2" id="KW-0694">RNA-binding</keyword>
<evidence type="ECO:0000313" key="4">
    <source>
        <dbReference type="EMBL" id="SVB93595.1"/>
    </source>
</evidence>
<evidence type="ECO:0000256" key="1">
    <source>
        <dbReference type="ARBA" id="ARBA00022555"/>
    </source>
</evidence>
<dbReference type="NCBIfam" id="NF007494">
    <property type="entry name" value="PRK10089.1-3"/>
    <property type="match status" value="1"/>
</dbReference>
<dbReference type="EMBL" id="UINC01064692">
    <property type="protein sequence ID" value="SVB93595.1"/>
    <property type="molecule type" value="Genomic_DNA"/>
</dbReference>
<dbReference type="SUPFAM" id="SSF50249">
    <property type="entry name" value="Nucleic acid-binding proteins"/>
    <property type="match status" value="1"/>
</dbReference>
<reference evidence="4" key="1">
    <citation type="submission" date="2018-05" db="EMBL/GenBank/DDBJ databases">
        <authorList>
            <person name="Lanie J.A."/>
            <person name="Ng W.-L."/>
            <person name="Kazmierczak K.M."/>
            <person name="Andrzejewski T.M."/>
            <person name="Davidsen T.M."/>
            <person name="Wayne K.J."/>
            <person name="Tettelin H."/>
            <person name="Glass J.I."/>
            <person name="Rusch D."/>
            <person name="Podicherti R."/>
            <person name="Tsui H.-C.T."/>
            <person name="Winkler M.E."/>
        </authorList>
    </citation>
    <scope>NUCLEOTIDE SEQUENCE</scope>
</reference>
<keyword evidence="1" id="KW-0820">tRNA-binding</keyword>